<proteinExistence type="predicted"/>
<dbReference type="Proteomes" id="UP000410492">
    <property type="component" value="Unassembled WGS sequence"/>
</dbReference>
<evidence type="ECO:0000313" key="2">
    <source>
        <dbReference type="Proteomes" id="UP000410492"/>
    </source>
</evidence>
<evidence type="ECO:0000313" key="1">
    <source>
        <dbReference type="EMBL" id="VEN55198.1"/>
    </source>
</evidence>
<keyword evidence="2" id="KW-1185">Reference proteome</keyword>
<name>A0A653D4U0_CALMS</name>
<organism evidence="1 2">
    <name type="scientific">Callosobruchus maculatus</name>
    <name type="common">Southern cowpea weevil</name>
    <name type="synonym">Pulse bruchid</name>
    <dbReference type="NCBI Taxonomy" id="64391"/>
    <lineage>
        <taxon>Eukaryota</taxon>
        <taxon>Metazoa</taxon>
        <taxon>Ecdysozoa</taxon>
        <taxon>Arthropoda</taxon>
        <taxon>Hexapoda</taxon>
        <taxon>Insecta</taxon>
        <taxon>Pterygota</taxon>
        <taxon>Neoptera</taxon>
        <taxon>Endopterygota</taxon>
        <taxon>Coleoptera</taxon>
        <taxon>Polyphaga</taxon>
        <taxon>Cucujiformia</taxon>
        <taxon>Chrysomeloidea</taxon>
        <taxon>Chrysomelidae</taxon>
        <taxon>Bruchinae</taxon>
        <taxon>Bruchini</taxon>
        <taxon>Callosobruchus</taxon>
    </lineage>
</organism>
<reference evidence="1 2" key="1">
    <citation type="submission" date="2019-01" db="EMBL/GenBank/DDBJ databases">
        <authorList>
            <person name="Sayadi A."/>
        </authorList>
    </citation>
    <scope>NUCLEOTIDE SEQUENCE [LARGE SCALE GENOMIC DNA]</scope>
</reference>
<accession>A0A653D4U0</accession>
<dbReference type="EMBL" id="CAACVG010010179">
    <property type="protein sequence ID" value="VEN55198.1"/>
    <property type="molecule type" value="Genomic_DNA"/>
</dbReference>
<evidence type="ECO:0008006" key="3">
    <source>
        <dbReference type="Google" id="ProtNLM"/>
    </source>
</evidence>
<sequence>MDVFARSENWKRSLGFIGNHRYADLTPEQCHSRTRICRIHFSAESLSDISKTRLTRNAVPSLLLSAETAMISKYISPV</sequence>
<dbReference type="AlphaFoldDB" id="A0A653D4U0"/>
<gene>
    <name evidence="1" type="ORF">CALMAC_LOCUS14446</name>
</gene>
<protein>
    <recommendedName>
        <fullName evidence="3">THAP-type domain-containing protein</fullName>
    </recommendedName>
</protein>
<dbReference type="OrthoDB" id="7683421at2759"/>